<feature type="transmembrane region" description="Helical" evidence="1">
    <location>
        <begin position="120"/>
        <end position="144"/>
    </location>
</feature>
<keyword evidence="1" id="KW-1133">Transmembrane helix</keyword>
<keyword evidence="1" id="KW-0812">Transmembrane</keyword>
<comment type="caution">
    <text evidence="2">The sequence shown here is derived from an EMBL/GenBank/DDBJ whole genome shotgun (WGS) entry which is preliminary data.</text>
</comment>
<feature type="transmembrane region" description="Helical" evidence="1">
    <location>
        <begin position="80"/>
        <end position="100"/>
    </location>
</feature>
<organism evidence="2 3">
    <name type="scientific">Perkinsus chesapeaki</name>
    <name type="common">Clam parasite</name>
    <name type="synonym">Perkinsus andrewsi</name>
    <dbReference type="NCBI Taxonomy" id="330153"/>
    <lineage>
        <taxon>Eukaryota</taxon>
        <taxon>Sar</taxon>
        <taxon>Alveolata</taxon>
        <taxon>Perkinsozoa</taxon>
        <taxon>Perkinsea</taxon>
        <taxon>Perkinsida</taxon>
        <taxon>Perkinsidae</taxon>
        <taxon>Perkinsus</taxon>
    </lineage>
</organism>
<dbReference type="EMBL" id="JAAPAO010000045">
    <property type="protein sequence ID" value="KAF4675604.1"/>
    <property type="molecule type" value="Genomic_DNA"/>
</dbReference>
<name>A0A7J6MVR7_PERCH</name>
<proteinExistence type="predicted"/>
<sequence>MLLITDPSAAIISYSFYWALYGWQSRCRRGKERWVSADICLLVYSIQTIAVGLQCLFYNRNELLTRAAIGYNYNMPLVELTMNLSIGFVLYNLHHSLSWYRKHLLHDIILLSSYVLSDLLGFYGLALVMSAVLSALGSTAYLFYIRKATTRGHLEYLICFGLSRLLLLLWSAFVIHECFSPPKGDWKSISAWCPPFVLIIQLLVLWAEVDAWRRQCNKFRRAQWKRYRATVREMQRRMRETPLKTRVMVTIKFPVESPSLKSASPRHVRRRRL</sequence>
<evidence type="ECO:0000313" key="2">
    <source>
        <dbReference type="EMBL" id="KAF4675604.1"/>
    </source>
</evidence>
<feature type="transmembrane region" description="Helical" evidence="1">
    <location>
        <begin position="195"/>
        <end position="212"/>
    </location>
</feature>
<dbReference type="AlphaFoldDB" id="A0A7J6MVR7"/>
<feature type="transmembrane region" description="Helical" evidence="1">
    <location>
        <begin position="156"/>
        <end position="175"/>
    </location>
</feature>
<evidence type="ECO:0000313" key="3">
    <source>
        <dbReference type="Proteomes" id="UP000591131"/>
    </source>
</evidence>
<dbReference type="Proteomes" id="UP000591131">
    <property type="component" value="Unassembled WGS sequence"/>
</dbReference>
<keyword evidence="3" id="KW-1185">Reference proteome</keyword>
<feature type="transmembrane region" description="Helical" evidence="1">
    <location>
        <begin position="41"/>
        <end position="59"/>
    </location>
</feature>
<dbReference type="OrthoDB" id="10427020at2759"/>
<reference evidence="2 3" key="1">
    <citation type="submission" date="2020-04" db="EMBL/GenBank/DDBJ databases">
        <title>Perkinsus chesapeaki whole genome sequence.</title>
        <authorList>
            <person name="Bogema D.R."/>
        </authorList>
    </citation>
    <scope>NUCLEOTIDE SEQUENCE [LARGE SCALE GENOMIC DNA]</scope>
    <source>
        <strain evidence="2">ATCC PRA-425</strain>
    </source>
</reference>
<gene>
    <name evidence="2" type="ORF">FOL47_007556</name>
</gene>
<evidence type="ECO:0000256" key="1">
    <source>
        <dbReference type="SAM" id="Phobius"/>
    </source>
</evidence>
<protein>
    <submittedName>
        <fullName evidence="2">Uncharacterized protein</fullName>
    </submittedName>
</protein>
<accession>A0A7J6MVR7</accession>
<keyword evidence="1" id="KW-0472">Membrane</keyword>